<proteinExistence type="predicted"/>
<dbReference type="Gene3D" id="2.130.10.10">
    <property type="entry name" value="YVTN repeat-like/Quinoprotein amine dehydrogenase"/>
    <property type="match status" value="3"/>
</dbReference>
<dbReference type="SUPFAM" id="SSF49265">
    <property type="entry name" value="Fibronectin type III"/>
    <property type="match status" value="1"/>
</dbReference>
<evidence type="ECO:0000256" key="1">
    <source>
        <dbReference type="SAM" id="MobiDB-lite"/>
    </source>
</evidence>
<dbReference type="Proteomes" id="UP000324595">
    <property type="component" value="Unassembled WGS sequence"/>
</dbReference>
<dbReference type="InterPro" id="IPR036116">
    <property type="entry name" value="FN3_sf"/>
</dbReference>
<gene>
    <name evidence="4" type="ORF">LX73_2249</name>
</gene>
<feature type="domain" description="Secretion system C-terminal sorting" evidence="3">
    <location>
        <begin position="1234"/>
        <end position="1308"/>
    </location>
</feature>
<dbReference type="OrthoDB" id="9757947at2"/>
<dbReference type="InterPro" id="IPR026444">
    <property type="entry name" value="Secre_tail"/>
</dbReference>
<keyword evidence="5" id="KW-1185">Reference proteome</keyword>
<keyword evidence="2" id="KW-0472">Membrane</keyword>
<dbReference type="RefSeq" id="WP_148899575.1">
    <property type="nucleotide sequence ID" value="NZ_VNHY01000004.1"/>
</dbReference>
<comment type="caution">
    <text evidence="4">The sequence shown here is derived from an EMBL/GenBank/DDBJ whole genome shotgun (WGS) entry which is preliminary data.</text>
</comment>
<sequence>MSKKAYIFVGITVGILIIFTGLWYVQPSQKINSEQVAEEVEENPIKMKKARGEYFHRLLRDPATGKIPQNIRSRELKHAQTIPSKSGSGLRPKTVQGNPNIDLTWELAGPKDLGGRTRALAIDERNSDIIIAGGVSGGIWKSTDGGSTWNLRSDPNQNMSVTSLAQSPVNLDNWYYASGEVLANSASAPNAAYYGQGIYKSTDNGDTWQLLSQASSDTEGLVDKFNSVSRIRISPTTGSIFIASTGYGIYRSTDGQSFSSSPVLGTEGEQLFTDVTVASDGTVGAVISEASFSDQSSSDPANNHNPGIYISDNDGQSGSWTEITPSDFPDTYRRSVLAFAPSSPDILYVFTLKGANNTSNQGVSFYKIDISDPQNPTAEDRSANLPDFGGSVGGVNLQGGYNMVVSVKPDDSDFVMIGGTNLFRSRDGFSTAANTSKDEHWIGGYAKINNVSQYPGQHPDQHVVAYDPANPDRVWSGHDGGISVSSDITASSVSWQDKDEGYVTGQFYTVAIPSQAGDNRYMGGTQDNGTPYFRAATQNTSQTNLVDISSGDGSYAFWGTDYAYVSSQQGKVTRLTIENDGNLTSRYNSSTSTEWTSVYPSQASGQLFVHPFAIDPNDDAIMYYPSQANMWINTELDQISNFNSGGTTQGWSKYDATTSTGYQVTTLAVTTSQPSDRLYYATSSTNGTPEIFYSDDASNNFTPQDISISGAPSGAYVHDIAVNPIDGDEAMVVMSNYDIVGLYHTADGGTNWTAIEGDLEGTNSDPGPSLRSATILPTQAGPVYFVGTSTGIYSTGALNGPSTTWVRESDDGSPGSIGYSIVEHITSRPSDGTVAAATHGRGIFAGSADVQLTSDGMTPSAPTGSALTGDSSSVELQWDANTESDITKYYIYRGLDSNTLAKYDSVAALGSPSYTDTNVGNNFYYYKITAKDIDDNESNASGLLGYHQRNASVTDSWNLIGSPLTSSTGSSQIGNDVTVYGFAGSYSSSSDLESQTGYWVKSRSGSQIGFAGEASISASITLDQGWNLIAGIADTVQASAINDPGAILSSADIFKYEGGTYQSATEINPNDGYWINANQSGTISMAVGASTPKNRIVSTDKNQPDVVTFRRGNNVQKFYVSPSELNGQQRQSYLMPPQSPKPKLDVRSEEGYRIADKPNTELQLTTYNFPVKARLSAQSLSEGYTIKGVTDQDTVFYDLAPGKTVSIDREYEKLLLDNSKVAGGITETSLKPNYPNPFNPSTKIRYQLSSEADVNINVYNVLGRKVRTLVNDRQRPGKYNLQFDGSDLASGTYFIHLKAGNTVQVQKMTLIK</sequence>
<feature type="transmembrane region" description="Helical" evidence="2">
    <location>
        <begin position="5"/>
        <end position="25"/>
    </location>
</feature>
<evidence type="ECO:0000313" key="4">
    <source>
        <dbReference type="EMBL" id="TYP92006.1"/>
    </source>
</evidence>
<keyword evidence="2" id="KW-1133">Transmembrane helix</keyword>
<dbReference type="Gene3D" id="2.60.40.4070">
    <property type="match status" value="1"/>
</dbReference>
<dbReference type="CDD" id="cd15482">
    <property type="entry name" value="Sialidase_non-viral"/>
    <property type="match status" value="1"/>
</dbReference>
<dbReference type="EMBL" id="VNHY01000004">
    <property type="protein sequence ID" value="TYP92006.1"/>
    <property type="molecule type" value="Genomic_DNA"/>
</dbReference>
<feature type="region of interest" description="Disordered" evidence="1">
    <location>
        <begin position="76"/>
        <end position="95"/>
    </location>
</feature>
<feature type="region of interest" description="Disordered" evidence="1">
    <location>
        <begin position="291"/>
        <end position="316"/>
    </location>
</feature>
<dbReference type="NCBIfam" id="TIGR04183">
    <property type="entry name" value="Por_Secre_tail"/>
    <property type="match status" value="1"/>
</dbReference>
<dbReference type="Gene3D" id="2.60.40.10">
    <property type="entry name" value="Immunoglobulins"/>
    <property type="match status" value="1"/>
</dbReference>
<reference evidence="4 5" key="1">
    <citation type="submission" date="2019-07" db="EMBL/GenBank/DDBJ databases">
        <title>Genomic Encyclopedia of Archaeal and Bacterial Type Strains, Phase II (KMG-II): from individual species to whole genera.</title>
        <authorList>
            <person name="Goeker M."/>
        </authorList>
    </citation>
    <scope>NUCLEOTIDE SEQUENCE [LARGE SCALE GENOMIC DNA]</scope>
    <source>
        <strain evidence="4 5">DSM 21935</strain>
    </source>
</reference>
<accession>A0A5D3YF18</accession>
<dbReference type="InterPro" id="IPR015943">
    <property type="entry name" value="WD40/YVTN_repeat-like_dom_sf"/>
</dbReference>
<evidence type="ECO:0000259" key="3">
    <source>
        <dbReference type="Pfam" id="PF18962"/>
    </source>
</evidence>
<dbReference type="Pfam" id="PF18962">
    <property type="entry name" value="Por_Secre_tail"/>
    <property type="match status" value="1"/>
</dbReference>
<evidence type="ECO:0000256" key="2">
    <source>
        <dbReference type="SAM" id="Phobius"/>
    </source>
</evidence>
<dbReference type="InterPro" id="IPR052025">
    <property type="entry name" value="Xyloglucanase_GH74"/>
</dbReference>
<dbReference type="GO" id="GO:0010411">
    <property type="term" value="P:xyloglucan metabolic process"/>
    <property type="evidence" value="ECO:0007669"/>
    <property type="project" value="TreeGrafter"/>
</dbReference>
<evidence type="ECO:0000313" key="5">
    <source>
        <dbReference type="Proteomes" id="UP000324595"/>
    </source>
</evidence>
<dbReference type="PANTHER" id="PTHR43739:SF5">
    <property type="entry name" value="EXO-ALPHA-SIALIDASE"/>
    <property type="match status" value="1"/>
</dbReference>
<name>A0A5D3YF18_9BACT</name>
<dbReference type="InterPro" id="IPR013783">
    <property type="entry name" value="Ig-like_fold"/>
</dbReference>
<dbReference type="PANTHER" id="PTHR43739">
    <property type="entry name" value="XYLOGLUCANASE (EUROFUNG)"/>
    <property type="match status" value="1"/>
</dbReference>
<keyword evidence="2" id="KW-0812">Transmembrane</keyword>
<protein>
    <submittedName>
        <fullName evidence="4">Por secretion system C-terminal sorting domain-containing protein</fullName>
    </submittedName>
</protein>
<dbReference type="SUPFAM" id="SSF110296">
    <property type="entry name" value="Oligoxyloglucan reducing end-specific cellobiohydrolase"/>
    <property type="match status" value="2"/>
</dbReference>
<organism evidence="4 5">
    <name type="scientific">Fodinibius salinus</name>
    <dbReference type="NCBI Taxonomy" id="860790"/>
    <lineage>
        <taxon>Bacteria</taxon>
        <taxon>Pseudomonadati</taxon>
        <taxon>Balneolota</taxon>
        <taxon>Balneolia</taxon>
        <taxon>Balneolales</taxon>
        <taxon>Balneolaceae</taxon>
        <taxon>Fodinibius</taxon>
    </lineage>
</organism>